<dbReference type="KEGG" id="add:HUW48_09230"/>
<evidence type="ECO:0000313" key="3">
    <source>
        <dbReference type="Proteomes" id="UP000514509"/>
    </source>
</evidence>
<feature type="transmembrane region" description="Helical" evidence="1">
    <location>
        <begin position="264"/>
        <end position="286"/>
    </location>
</feature>
<feature type="transmembrane region" description="Helical" evidence="1">
    <location>
        <begin position="422"/>
        <end position="444"/>
    </location>
</feature>
<dbReference type="Proteomes" id="UP000514509">
    <property type="component" value="Chromosome"/>
</dbReference>
<dbReference type="GO" id="GO:0005886">
    <property type="term" value="C:plasma membrane"/>
    <property type="evidence" value="ECO:0007669"/>
    <property type="project" value="TreeGrafter"/>
</dbReference>
<evidence type="ECO:0000256" key="1">
    <source>
        <dbReference type="SAM" id="Phobius"/>
    </source>
</evidence>
<feature type="transmembrane region" description="Helical" evidence="1">
    <location>
        <begin position="5"/>
        <end position="23"/>
    </location>
</feature>
<sequence length="448" mass="47407">MTNTYYLLFLLVTSIGFIIWVTAYKKVNAFFALTLAALGVGLLSGLPLAEIVTVLKTGFGHTMEKIGLLIILGTTLGVILEKTGATLSMANAILRMVQEENAPTAIALTGFLIGIPIFCDSGFIILSGLNHSLVKKSHHKMPVMAAALATSLYAVHCLMPPHPGITAAVGTAGGDLGKVMLYGLVLAIPAALVGFGWSVWRGSKITHEYIDSELEIMPESEKQLPPALLSFLPVLLPIALIALKSIVLLYAAKQTVAESILLQLISFVGEPVIALGIGIILSLTLIQKQNKKELSHWLTDGVDKAGMILAIIAAGGMFGEMLQATGMGKNLGDLLSGLSLGIFFPFLIATILKTAQGSSTVAVITAASLVTPMLGSLGLQSPIGLTLALLSMGAGSMMISHANDAYFWVISRFSNLTTEATLKVYSVATLWMGITVQLIIWVLFMTLN</sequence>
<feature type="transmembrane region" description="Helical" evidence="1">
    <location>
        <begin position="307"/>
        <end position="328"/>
    </location>
</feature>
<organism evidence="2 3">
    <name type="scientific">Adhaeribacter radiodurans</name>
    <dbReference type="NCBI Taxonomy" id="2745197"/>
    <lineage>
        <taxon>Bacteria</taxon>
        <taxon>Pseudomonadati</taxon>
        <taxon>Bacteroidota</taxon>
        <taxon>Cytophagia</taxon>
        <taxon>Cytophagales</taxon>
        <taxon>Hymenobacteraceae</taxon>
        <taxon>Adhaeribacter</taxon>
    </lineage>
</organism>
<protein>
    <submittedName>
        <fullName evidence="2">GntP family permease</fullName>
    </submittedName>
</protein>
<dbReference type="AlphaFoldDB" id="A0A7L7L5Z5"/>
<dbReference type="EMBL" id="CP055153">
    <property type="protein sequence ID" value="QMU28210.1"/>
    <property type="molecule type" value="Genomic_DNA"/>
</dbReference>
<feature type="transmembrane region" description="Helical" evidence="1">
    <location>
        <begin position="105"/>
        <end position="129"/>
    </location>
</feature>
<dbReference type="PANTHER" id="PTHR30354:SF11">
    <property type="entry name" value="PERMEASE"/>
    <property type="match status" value="1"/>
</dbReference>
<name>A0A7L7L5Z5_9BACT</name>
<dbReference type="GO" id="GO:0015128">
    <property type="term" value="F:gluconate transmembrane transporter activity"/>
    <property type="evidence" value="ECO:0007669"/>
    <property type="project" value="InterPro"/>
</dbReference>
<feature type="transmembrane region" description="Helical" evidence="1">
    <location>
        <begin position="227"/>
        <end position="252"/>
    </location>
</feature>
<gene>
    <name evidence="2" type="ORF">HUW48_09230</name>
</gene>
<keyword evidence="1" id="KW-1133">Transmembrane helix</keyword>
<dbReference type="InterPro" id="IPR003474">
    <property type="entry name" value="Glcn_transporter"/>
</dbReference>
<proteinExistence type="predicted"/>
<feature type="transmembrane region" description="Helical" evidence="1">
    <location>
        <begin position="334"/>
        <end position="352"/>
    </location>
</feature>
<feature type="transmembrane region" description="Helical" evidence="1">
    <location>
        <begin position="385"/>
        <end position="410"/>
    </location>
</feature>
<feature type="transmembrane region" description="Helical" evidence="1">
    <location>
        <begin position="179"/>
        <end position="200"/>
    </location>
</feature>
<evidence type="ECO:0000313" key="2">
    <source>
        <dbReference type="EMBL" id="QMU28210.1"/>
    </source>
</evidence>
<keyword evidence="3" id="KW-1185">Reference proteome</keyword>
<reference evidence="2 3" key="1">
    <citation type="submission" date="2020-06" db="EMBL/GenBank/DDBJ databases">
        <authorList>
            <person name="Hwang Y.J."/>
        </authorList>
    </citation>
    <scope>NUCLEOTIDE SEQUENCE [LARGE SCALE GENOMIC DNA]</scope>
    <source>
        <strain evidence="2 3">KUDC8001</strain>
    </source>
</reference>
<feature type="transmembrane region" description="Helical" evidence="1">
    <location>
        <begin position="359"/>
        <end position="379"/>
    </location>
</feature>
<feature type="transmembrane region" description="Helical" evidence="1">
    <location>
        <begin position="141"/>
        <end position="159"/>
    </location>
</feature>
<dbReference type="PANTHER" id="PTHR30354">
    <property type="entry name" value="GNT FAMILY GLUCONATE TRANSPORTER"/>
    <property type="match status" value="1"/>
</dbReference>
<feature type="transmembrane region" description="Helical" evidence="1">
    <location>
        <begin position="66"/>
        <end position="85"/>
    </location>
</feature>
<keyword evidence="1" id="KW-0812">Transmembrane</keyword>
<feature type="transmembrane region" description="Helical" evidence="1">
    <location>
        <begin position="29"/>
        <end position="54"/>
    </location>
</feature>
<keyword evidence="1" id="KW-0472">Membrane</keyword>
<reference evidence="2 3" key="2">
    <citation type="submission" date="2020-08" db="EMBL/GenBank/DDBJ databases">
        <title>Adhaeribacter dokdonensis sp. nov., isolated from the rhizosphere of Elymus tsukushiensis, a plant native to the Dokdo Islands, Republic of Korea.</title>
        <authorList>
            <person name="Ghim S.Y."/>
        </authorList>
    </citation>
    <scope>NUCLEOTIDE SEQUENCE [LARGE SCALE GENOMIC DNA]</scope>
    <source>
        <strain evidence="2 3">KUDC8001</strain>
    </source>
</reference>
<dbReference type="RefSeq" id="WP_182415398.1">
    <property type="nucleotide sequence ID" value="NZ_CP055153.1"/>
</dbReference>
<dbReference type="Pfam" id="PF02447">
    <property type="entry name" value="GntP_permease"/>
    <property type="match status" value="1"/>
</dbReference>
<accession>A0A7L7L5Z5</accession>